<evidence type="ECO:0000313" key="6">
    <source>
        <dbReference type="EMBL" id="VVC37346.1"/>
    </source>
</evidence>
<gene>
    <name evidence="6" type="ORF">CINCED_3A008622</name>
</gene>
<organism evidence="6 7">
    <name type="scientific">Cinara cedri</name>
    <dbReference type="NCBI Taxonomy" id="506608"/>
    <lineage>
        <taxon>Eukaryota</taxon>
        <taxon>Metazoa</taxon>
        <taxon>Ecdysozoa</taxon>
        <taxon>Arthropoda</taxon>
        <taxon>Hexapoda</taxon>
        <taxon>Insecta</taxon>
        <taxon>Pterygota</taxon>
        <taxon>Neoptera</taxon>
        <taxon>Paraneoptera</taxon>
        <taxon>Hemiptera</taxon>
        <taxon>Sternorrhyncha</taxon>
        <taxon>Aphidomorpha</taxon>
        <taxon>Aphidoidea</taxon>
        <taxon>Aphididae</taxon>
        <taxon>Lachninae</taxon>
        <taxon>Cinara</taxon>
    </lineage>
</organism>
<keyword evidence="4" id="KW-0966">Cell projection</keyword>
<name>A0A5E4MYB7_9HEMI</name>
<dbReference type="Gene3D" id="2.20.110.10">
    <property type="entry name" value="Histone H3 K4-specific methyltransferase SET7/9 N-terminal domain"/>
    <property type="match status" value="1"/>
</dbReference>
<feature type="region of interest" description="Disordered" evidence="5">
    <location>
        <begin position="1"/>
        <end position="26"/>
    </location>
</feature>
<dbReference type="InterPro" id="IPR042814">
    <property type="entry name" value="Morn5"/>
</dbReference>
<evidence type="ECO:0008006" key="8">
    <source>
        <dbReference type="Google" id="ProtNLM"/>
    </source>
</evidence>
<evidence type="ECO:0000256" key="1">
    <source>
        <dbReference type="ARBA" id="ARBA00004230"/>
    </source>
</evidence>
<dbReference type="Proteomes" id="UP000325440">
    <property type="component" value="Unassembled WGS sequence"/>
</dbReference>
<comment type="subcellular location">
    <subcellularLocation>
        <location evidence="1">Cell projection</location>
        <location evidence="1">Cilium</location>
        <location evidence="1">Flagellum</location>
    </subcellularLocation>
</comment>
<dbReference type="EMBL" id="CABPRJ010001445">
    <property type="protein sequence ID" value="VVC37346.1"/>
    <property type="molecule type" value="Genomic_DNA"/>
</dbReference>
<evidence type="ECO:0000256" key="4">
    <source>
        <dbReference type="ARBA" id="ARBA00023273"/>
    </source>
</evidence>
<evidence type="ECO:0000256" key="3">
    <source>
        <dbReference type="ARBA" id="ARBA00023069"/>
    </source>
</evidence>
<evidence type="ECO:0000313" key="7">
    <source>
        <dbReference type="Proteomes" id="UP000325440"/>
    </source>
</evidence>
<dbReference type="AlphaFoldDB" id="A0A5E4MYB7"/>
<keyword evidence="7" id="KW-1185">Reference proteome</keyword>
<dbReference type="PANTHER" id="PTHR46437">
    <property type="entry name" value="MORN REPEAT-CONTAINING PROTEIN 5"/>
    <property type="match status" value="1"/>
</dbReference>
<keyword evidence="3" id="KW-0969">Cilium</keyword>
<sequence length="290" mass="33031">MASKNAKSNTEETNNQASPPPPLHSSDQWVLIGTGNHYKGNWNHRTMSGYGIYVMLDGTVYKGNFDDGLFHGIGTAYHPSGSRIEGVWGKGKCIKRNYIFNDGLRFQPENWHYCEMPDRRFVIEHVKGLQPAAKSWMTNWQPTIKIPDDQYDAGDGFYRPLTNTVHNYWTNALIRVPTVEGGKWIMENCRRGGHRIVGFRPELHENWYETNKNVSSVVDIKPIPTDDGESMITDIKTVPSPVFDLSLHNIKLQQNMSSFSGCQPNHCQKTVLTAHDERPRSSSNDEENHQ</sequence>
<reference evidence="6 7" key="1">
    <citation type="submission" date="2019-08" db="EMBL/GenBank/DDBJ databases">
        <authorList>
            <person name="Alioto T."/>
            <person name="Alioto T."/>
            <person name="Gomez Garrido J."/>
        </authorList>
    </citation>
    <scope>NUCLEOTIDE SEQUENCE [LARGE SCALE GENOMIC DNA]</scope>
</reference>
<dbReference type="PANTHER" id="PTHR46437:SF1">
    <property type="entry name" value="MORN REPEAT-CONTAINING PROTEIN 5"/>
    <property type="match status" value="1"/>
</dbReference>
<evidence type="ECO:0000256" key="2">
    <source>
        <dbReference type="ARBA" id="ARBA00022846"/>
    </source>
</evidence>
<dbReference type="SUPFAM" id="SSF82185">
    <property type="entry name" value="Histone H3 K4-specific methyltransferase SET7/9 N-terminal domain"/>
    <property type="match status" value="1"/>
</dbReference>
<proteinExistence type="predicted"/>
<dbReference type="GO" id="GO:0031514">
    <property type="term" value="C:motile cilium"/>
    <property type="evidence" value="ECO:0007669"/>
    <property type="project" value="UniProtKB-SubCell"/>
</dbReference>
<keyword evidence="2" id="KW-0282">Flagellum</keyword>
<accession>A0A5E4MYB7</accession>
<evidence type="ECO:0000256" key="5">
    <source>
        <dbReference type="SAM" id="MobiDB-lite"/>
    </source>
</evidence>
<protein>
    <recommendedName>
        <fullName evidence="8">MORN repeat-containing protein 5</fullName>
    </recommendedName>
</protein>
<dbReference type="OrthoDB" id="6583810at2759"/>
<feature type="compositionally biased region" description="Polar residues" evidence="5">
    <location>
        <begin position="1"/>
        <end position="17"/>
    </location>
</feature>